<gene>
    <name evidence="2" type="ORF">BHC48_02340</name>
</gene>
<name>A0A2N9XSU2_9NEIS</name>
<evidence type="ECO:0000313" key="3">
    <source>
        <dbReference type="Proteomes" id="UP000231484"/>
    </source>
</evidence>
<dbReference type="Proteomes" id="UP000231484">
    <property type="component" value="Unassembled WGS sequence"/>
</dbReference>
<protein>
    <submittedName>
        <fullName evidence="2">Uncharacterized protein</fullName>
    </submittedName>
</protein>
<sequence>MCHLGAIFFGVAAHAAKFVDAEFVPAAPDAILAEQDGTGAFEFDGDGGDKHYRQGNGGRKQDKQDVCDAFNEDVGR</sequence>
<evidence type="ECO:0000313" key="2">
    <source>
        <dbReference type="EMBL" id="PIT51952.1"/>
    </source>
</evidence>
<dbReference type="EMBL" id="MEIQ01000026">
    <property type="protein sequence ID" value="PIT51952.1"/>
    <property type="molecule type" value="Genomic_DNA"/>
</dbReference>
<proteinExistence type="predicted"/>
<reference evidence="2 3" key="1">
    <citation type="journal article" date="2017" name="MBio">
        <title>Type VI secretion-mediated competition in the bee gut microbiome.</title>
        <authorList>
            <person name="Steele M.I."/>
            <person name="Kwong W.K."/>
            <person name="Powell J.E."/>
            <person name="Whiteley M."/>
            <person name="Moran N.A."/>
        </authorList>
    </citation>
    <scope>NUCLEOTIDE SEQUENCE [LARGE SCALE GENOMIC DNA]</scope>
    <source>
        <strain evidence="2 3">Occ4-2</strain>
    </source>
</reference>
<accession>A0A2N9XSU2</accession>
<feature type="region of interest" description="Disordered" evidence="1">
    <location>
        <begin position="44"/>
        <end position="76"/>
    </location>
</feature>
<dbReference type="AlphaFoldDB" id="A0A2N9XSU2"/>
<evidence type="ECO:0000256" key="1">
    <source>
        <dbReference type="SAM" id="MobiDB-lite"/>
    </source>
</evidence>
<organism evidence="2 3">
    <name type="scientific">Snodgrassella alvi</name>
    <dbReference type="NCBI Taxonomy" id="1196083"/>
    <lineage>
        <taxon>Bacteria</taxon>
        <taxon>Pseudomonadati</taxon>
        <taxon>Pseudomonadota</taxon>
        <taxon>Betaproteobacteria</taxon>
        <taxon>Neisseriales</taxon>
        <taxon>Neisseriaceae</taxon>
        <taxon>Snodgrassella</taxon>
    </lineage>
</organism>
<comment type="caution">
    <text evidence="2">The sequence shown here is derived from an EMBL/GenBank/DDBJ whole genome shotgun (WGS) entry which is preliminary data.</text>
</comment>